<evidence type="ECO:0000256" key="3">
    <source>
        <dbReference type="ARBA" id="ARBA00022692"/>
    </source>
</evidence>
<protein>
    <submittedName>
        <fullName evidence="7">Uncharacterized membrane protein YheB (UPF0754 family)</fullName>
    </submittedName>
</protein>
<evidence type="ECO:0000256" key="5">
    <source>
        <dbReference type="ARBA" id="ARBA00023136"/>
    </source>
</evidence>
<dbReference type="InterPro" id="IPR007383">
    <property type="entry name" value="DUF445"/>
</dbReference>
<name>A0A4R1GJT3_9BACT</name>
<reference evidence="7 8" key="1">
    <citation type="submission" date="2019-03" db="EMBL/GenBank/DDBJ databases">
        <title>Genomic Encyclopedia of Archaeal and Bacterial Type Strains, Phase II (KMG-II): from individual species to whole genera.</title>
        <authorList>
            <person name="Goeker M."/>
        </authorList>
    </citation>
    <scope>NUCLEOTIDE SEQUENCE [LARGE SCALE GENOMIC DNA]</scope>
    <source>
        <strain evidence="7 8">DSM 24425</strain>
    </source>
</reference>
<evidence type="ECO:0000256" key="1">
    <source>
        <dbReference type="ARBA" id="ARBA00004308"/>
    </source>
</evidence>
<dbReference type="PANTHER" id="PTHR35791">
    <property type="entry name" value="UPF0754 MEMBRANE PROTEIN YHEB"/>
    <property type="match status" value="1"/>
</dbReference>
<dbReference type="PANTHER" id="PTHR35791:SF1">
    <property type="entry name" value="UPF0754 MEMBRANE PROTEIN YHEB"/>
    <property type="match status" value="1"/>
</dbReference>
<keyword evidence="4 6" id="KW-1133">Transmembrane helix</keyword>
<dbReference type="Proteomes" id="UP000295777">
    <property type="component" value="Unassembled WGS sequence"/>
</dbReference>
<evidence type="ECO:0000256" key="6">
    <source>
        <dbReference type="SAM" id="Phobius"/>
    </source>
</evidence>
<feature type="transmembrane region" description="Helical" evidence="6">
    <location>
        <begin position="364"/>
        <end position="383"/>
    </location>
</feature>
<organism evidence="7 8">
    <name type="scientific">Phorcysia thermohydrogeniphila</name>
    <dbReference type="NCBI Taxonomy" id="936138"/>
    <lineage>
        <taxon>Bacteria</taxon>
        <taxon>Pseudomonadati</taxon>
        <taxon>Aquificota</taxon>
        <taxon>Aquificia</taxon>
        <taxon>Desulfurobacteriales</taxon>
        <taxon>Desulfurobacteriaceae</taxon>
        <taxon>Phorcysia</taxon>
    </lineage>
</organism>
<feature type="transmembrane region" description="Helical" evidence="6">
    <location>
        <begin position="6"/>
        <end position="27"/>
    </location>
</feature>
<evidence type="ECO:0000256" key="2">
    <source>
        <dbReference type="ARBA" id="ARBA00008053"/>
    </source>
</evidence>
<evidence type="ECO:0000313" key="7">
    <source>
        <dbReference type="EMBL" id="TCK04532.1"/>
    </source>
</evidence>
<keyword evidence="5 6" id="KW-0472">Membrane</keyword>
<dbReference type="RefSeq" id="WP_132526341.1">
    <property type="nucleotide sequence ID" value="NZ_SMFV01000003.1"/>
</dbReference>
<evidence type="ECO:0000313" key="8">
    <source>
        <dbReference type="Proteomes" id="UP000295777"/>
    </source>
</evidence>
<comment type="subcellular location">
    <subcellularLocation>
        <location evidence="1">Endomembrane system</location>
    </subcellularLocation>
</comment>
<dbReference type="Pfam" id="PF04286">
    <property type="entry name" value="DUF445"/>
    <property type="match status" value="1"/>
</dbReference>
<dbReference type="OrthoDB" id="9787430at2"/>
<keyword evidence="8" id="KW-1185">Reference proteome</keyword>
<comment type="caution">
    <text evidence="7">The sequence shown here is derived from an EMBL/GenBank/DDBJ whole genome shotgun (WGS) entry which is preliminary data.</text>
</comment>
<gene>
    <name evidence="7" type="ORF">CLV27_0964</name>
</gene>
<proteinExistence type="inferred from homology"/>
<evidence type="ECO:0000256" key="4">
    <source>
        <dbReference type="ARBA" id="ARBA00022989"/>
    </source>
</evidence>
<keyword evidence="3 6" id="KW-0812">Transmembrane</keyword>
<dbReference type="EMBL" id="SMFV01000003">
    <property type="protein sequence ID" value="TCK04532.1"/>
    <property type="molecule type" value="Genomic_DNA"/>
</dbReference>
<dbReference type="GO" id="GO:0012505">
    <property type="term" value="C:endomembrane system"/>
    <property type="evidence" value="ECO:0007669"/>
    <property type="project" value="UniProtKB-SubCell"/>
</dbReference>
<dbReference type="AlphaFoldDB" id="A0A4R1GJT3"/>
<accession>A0A4R1GJT3</accession>
<sequence length="384" mass="43874">MIELLVPPTFGALIGYFTNYVAIKMLFRPLKPYYIFGKRVPFTPGLIPSKREKLAEAIAKVVKENLLTEEVIRKRLNEEKIRQSLETLVSKFIDELLLKGDDYLEEFVGSVGDEEIGKLLDFKAVEKSLEPAIEGLVKSLNGKSLEELLPPHLRKKFLTFIDEKTEEVTKELLKASKSLEFRDLLFSSVKSGVERLKAYVPIISDKFVDNVSEKLSHQLLKLIEEAAKSEELRFKLSKFIWVELSKLLSKPIDLSGERGENVKLVIREVAVSVLDKVKQKRLSEVTKERLVLEILSALKELLRKKKESLSKLIADRLLKIIEVELPVILESINLESLVKERVNSLPIEEVEEIVLRLIREELRYITLLGGVLGFLIGLSQLFIQ</sequence>
<comment type="similarity">
    <text evidence="2">Belongs to the UPF0754 family.</text>
</comment>